<gene>
    <name evidence="2" type="ORF">WHR41_09159</name>
</gene>
<evidence type="ECO:0000313" key="3">
    <source>
        <dbReference type="Proteomes" id="UP000803884"/>
    </source>
</evidence>
<dbReference type="InterPro" id="IPR022698">
    <property type="entry name" value="OrsD"/>
</dbReference>
<accession>A0AB34KB14</accession>
<evidence type="ECO:0008006" key="4">
    <source>
        <dbReference type="Google" id="ProtNLM"/>
    </source>
</evidence>
<protein>
    <recommendedName>
        <fullName evidence="4">DUF3505 domain containing protein</fullName>
    </recommendedName>
</protein>
<proteinExistence type="predicted"/>
<dbReference type="EMBL" id="JAAQHG020000066">
    <property type="protein sequence ID" value="KAL1582120.1"/>
    <property type="molecule type" value="Genomic_DNA"/>
</dbReference>
<dbReference type="RefSeq" id="XP_069225227.1">
    <property type="nucleotide sequence ID" value="XM_069377763.1"/>
</dbReference>
<evidence type="ECO:0000256" key="1">
    <source>
        <dbReference type="SAM" id="MobiDB-lite"/>
    </source>
</evidence>
<reference evidence="2 3" key="1">
    <citation type="journal article" date="2020" name="Microbiol. Resour. Announc.">
        <title>Draft Genome Sequence of a Cladosporium Species Isolated from the Mesophotic Ascidian Didemnum maculosum.</title>
        <authorList>
            <person name="Gioti A."/>
            <person name="Siaperas R."/>
            <person name="Nikolaivits E."/>
            <person name="Le Goff G."/>
            <person name="Ouazzani J."/>
            <person name="Kotoulas G."/>
            <person name="Topakas E."/>
        </authorList>
    </citation>
    <scope>NUCLEOTIDE SEQUENCE [LARGE SCALE GENOMIC DNA]</scope>
    <source>
        <strain evidence="2 3">TM138-S3</strain>
    </source>
</reference>
<feature type="compositionally biased region" description="Acidic residues" evidence="1">
    <location>
        <begin position="813"/>
        <end position="823"/>
    </location>
</feature>
<evidence type="ECO:0000313" key="2">
    <source>
        <dbReference type="EMBL" id="KAL1582120.1"/>
    </source>
</evidence>
<comment type="caution">
    <text evidence="2">The sequence shown here is derived from an EMBL/GenBank/DDBJ whole genome shotgun (WGS) entry which is preliminary data.</text>
</comment>
<feature type="region of interest" description="Disordered" evidence="1">
    <location>
        <begin position="112"/>
        <end position="133"/>
    </location>
</feature>
<organism evidence="2 3">
    <name type="scientific">Cladosporium halotolerans</name>
    <dbReference type="NCBI Taxonomy" id="1052096"/>
    <lineage>
        <taxon>Eukaryota</taxon>
        <taxon>Fungi</taxon>
        <taxon>Dikarya</taxon>
        <taxon>Ascomycota</taxon>
        <taxon>Pezizomycotina</taxon>
        <taxon>Dothideomycetes</taxon>
        <taxon>Dothideomycetidae</taxon>
        <taxon>Cladosporiales</taxon>
        <taxon>Cladosporiaceae</taxon>
        <taxon>Cladosporium</taxon>
    </lineage>
</organism>
<dbReference type="AlphaFoldDB" id="A0AB34KB14"/>
<dbReference type="Pfam" id="PF12013">
    <property type="entry name" value="OrsD"/>
    <property type="match status" value="1"/>
</dbReference>
<keyword evidence="3" id="KW-1185">Reference proteome</keyword>
<feature type="compositionally biased region" description="Low complexity" evidence="1">
    <location>
        <begin position="799"/>
        <end position="812"/>
    </location>
</feature>
<feature type="region of interest" description="Disordered" evidence="1">
    <location>
        <begin position="769"/>
        <end position="843"/>
    </location>
</feature>
<dbReference type="Proteomes" id="UP000803884">
    <property type="component" value="Unassembled WGS sequence"/>
</dbReference>
<name>A0AB34KB14_9PEZI</name>
<dbReference type="GeneID" id="96010601"/>
<sequence>MDAFESLFVHFQNFQIIVCRDCKFAVVPDQIKAHLSQNHRTLTVSTRKRIIEQVEKLDHVAYRSEDVVYPAVEQQAIQELGPVIEQCLQCKACGLLRVSRKGIEAHCRKEHGWNSTKSRGGRGSLRSRPAENQPFTEGHCCQRFFKYAQWTKLFKVLPPAPRMQGSGHGSEPDDRAQKLTDEVADGLKKKLREAHHHRKVDVSDVRSEMDPWLEHTSWAHHLAGFEKEELRASLSAAPKLEADERGIESVDEEEEAIERACRATGRVIKKAMDVSSPRTIPRSALHYVNRKETGAANNETPFYSKHEASTQKKYSRVWVSMLRYLWRSQTWENKPDYTLTDGQARRLGAMQSLARRETAALGKGARRNYEDELQWSIVLFWASMLDQELLDDEFQSGFLSAVAVLGLDTEDAGWVSVFNFTPKLAAIVTVCKALVVFMAYKQRQDDIERLTGEGINEKEARKEAVSVVEGVHDMVPRLLCLQEYGGPASPMDRVLHMKTFGMRIRFTEKAGARVTWMNRCQQVAIDKISFSMGDLRDALHTLWERCLGRLTKQLMFLQQEEELPTLHLDRLFDNPSDLTEGWSFLGDERNDEVLGRVRRPDGKDVESRKWLWSRAMREDRITKHFLHNIDMSEVGDRSELRWNTTKVEQYFREVTLFKEELIVLCHMAGGAPARGTEVVSIRTENGESARAQRGVFIDNGMVELVTGYHKGYSKSGEAKIIHRYLPEEVGKLLVYHLWLVEPFVHMLRWEVRGEFDFSKYLWEPEPEKKWEGEVDGVREEEESGSEEGGRESDGGEGSSGSESESSIGPSSESEADGGDDEGTAGDQIVSGREARRYTAPRKK</sequence>